<dbReference type="GO" id="GO:0046872">
    <property type="term" value="F:metal ion binding"/>
    <property type="evidence" value="ECO:0007669"/>
    <property type="project" value="UniProtKB-KW"/>
</dbReference>
<accession>A0AAE0U942</accession>
<dbReference type="Gene3D" id="3.10.620.30">
    <property type="match status" value="1"/>
</dbReference>
<dbReference type="SMART" id="SM00460">
    <property type="entry name" value="TGc"/>
    <property type="match status" value="1"/>
</dbReference>
<dbReference type="GO" id="GO:0000224">
    <property type="term" value="F:peptide-N4-(N-acetyl-beta-glucosaminyl)asparagine amidase activity"/>
    <property type="evidence" value="ECO:0007669"/>
    <property type="project" value="TreeGrafter"/>
</dbReference>
<dbReference type="GO" id="GO:0005829">
    <property type="term" value="C:cytosol"/>
    <property type="evidence" value="ECO:0007669"/>
    <property type="project" value="TreeGrafter"/>
</dbReference>
<feature type="domain" description="Transglutaminase-like" evidence="5">
    <location>
        <begin position="202"/>
        <end position="257"/>
    </location>
</feature>
<dbReference type="GO" id="GO:0005634">
    <property type="term" value="C:nucleus"/>
    <property type="evidence" value="ECO:0007669"/>
    <property type="project" value="TreeGrafter"/>
</dbReference>
<dbReference type="Gene3D" id="2.20.25.10">
    <property type="match status" value="1"/>
</dbReference>
<name>A0AAE0U942_SORBR</name>
<dbReference type="AlphaFoldDB" id="A0AAE0U942"/>
<dbReference type="GO" id="GO:0006516">
    <property type="term" value="P:glycoprotein catabolic process"/>
    <property type="evidence" value="ECO:0007669"/>
    <property type="project" value="TreeGrafter"/>
</dbReference>
<dbReference type="Pfam" id="PF01841">
    <property type="entry name" value="Transglut_core"/>
    <property type="match status" value="1"/>
</dbReference>
<dbReference type="SUPFAM" id="SSF54001">
    <property type="entry name" value="Cysteine proteinases"/>
    <property type="match status" value="1"/>
</dbReference>
<keyword evidence="7" id="KW-1185">Reference proteome</keyword>
<keyword evidence="3" id="KW-0862">Zinc</keyword>
<dbReference type="FunFam" id="2.20.25.10:FF:000011">
    <property type="entry name" value="peptide-N(4)-(N-acetyl-beta- glucosaminyl)asparagine amidase"/>
    <property type="match status" value="1"/>
</dbReference>
<protein>
    <recommendedName>
        <fullName evidence="5">Transglutaminase-like domain-containing protein</fullName>
    </recommendedName>
</protein>
<feature type="region of interest" description="Disordered" evidence="4">
    <location>
        <begin position="361"/>
        <end position="415"/>
    </location>
</feature>
<dbReference type="Proteomes" id="UP001281003">
    <property type="component" value="Unassembled WGS sequence"/>
</dbReference>
<keyword evidence="2" id="KW-0479">Metal-binding</keyword>
<evidence type="ECO:0000256" key="2">
    <source>
        <dbReference type="ARBA" id="ARBA00022723"/>
    </source>
</evidence>
<proteinExistence type="inferred from homology"/>
<dbReference type="PANTHER" id="PTHR12143:SF19">
    <property type="entry name" value="PEPTIDE-N(4)-(N-ACETYL-BETA-GLUCOSAMINYL)ASPARAGINE AMIDASE"/>
    <property type="match status" value="1"/>
</dbReference>
<evidence type="ECO:0000259" key="5">
    <source>
        <dbReference type="SMART" id="SM00460"/>
    </source>
</evidence>
<dbReference type="InterPro" id="IPR002931">
    <property type="entry name" value="Transglutaminase-like"/>
</dbReference>
<sequence length="415" mass="47437">MAGNNPAGGGSSYPLDDHVKSVARDLQLRFQQMSSRDQKFDLQVIPDLLSQPVVPEPPPQDDKEAQSFEKYLIAMSHIPLNYENPGLLDEALQQIPLDRLSQEAEEEVELFQAKAASLGKTKPEWSHQECMVRALLRWFRRSFFTFVNNPPCSECLSPTNKIRNVAPTPEERAHSATWVELYSCVTCGAYERFPRYTEAWQLLRVKRGRAGDFANVFTMLCRALDVRARWVWCQEDYLWTEIYSEHQQRWVHVDSCEEAWDMPHMYYKNWGKKMSYVIAFSREGAVDVTRRYVGSPDALLPRKRCSEGVLKFIMEEITNLHRPKYAPDGETRLRLYREDVAEDVQLRALWAATLEQSRRQKAAAAAARQGGRSSPPKSASDANRMGSPATGDIKRPIPEDAPVPDVPSLWPSYGP</sequence>
<comment type="caution">
    <text evidence="6">The sequence shown here is derived from an EMBL/GenBank/DDBJ whole genome shotgun (WGS) entry which is preliminary data.</text>
</comment>
<evidence type="ECO:0000256" key="3">
    <source>
        <dbReference type="ARBA" id="ARBA00022833"/>
    </source>
</evidence>
<evidence type="ECO:0000256" key="4">
    <source>
        <dbReference type="SAM" id="MobiDB-lite"/>
    </source>
</evidence>
<reference evidence="6" key="1">
    <citation type="journal article" date="2023" name="Mol. Phylogenet. Evol.">
        <title>Genome-scale phylogeny and comparative genomics of the fungal order Sordariales.</title>
        <authorList>
            <person name="Hensen N."/>
            <person name="Bonometti L."/>
            <person name="Westerberg I."/>
            <person name="Brannstrom I.O."/>
            <person name="Guillou S."/>
            <person name="Cros-Aarteil S."/>
            <person name="Calhoun S."/>
            <person name="Haridas S."/>
            <person name="Kuo A."/>
            <person name="Mondo S."/>
            <person name="Pangilinan J."/>
            <person name="Riley R."/>
            <person name="LaButti K."/>
            <person name="Andreopoulos B."/>
            <person name="Lipzen A."/>
            <person name="Chen C."/>
            <person name="Yan M."/>
            <person name="Daum C."/>
            <person name="Ng V."/>
            <person name="Clum A."/>
            <person name="Steindorff A."/>
            <person name="Ohm R.A."/>
            <person name="Martin F."/>
            <person name="Silar P."/>
            <person name="Natvig D.O."/>
            <person name="Lalanne C."/>
            <person name="Gautier V."/>
            <person name="Ament-Velasquez S.L."/>
            <person name="Kruys A."/>
            <person name="Hutchinson M.I."/>
            <person name="Powell A.J."/>
            <person name="Barry K."/>
            <person name="Miller A.N."/>
            <person name="Grigoriev I.V."/>
            <person name="Debuchy R."/>
            <person name="Gladieux P."/>
            <person name="Hiltunen Thoren M."/>
            <person name="Johannesson H."/>
        </authorList>
    </citation>
    <scope>NUCLEOTIDE SEQUENCE</scope>
    <source>
        <strain evidence="6">FGSC 1904</strain>
    </source>
</reference>
<comment type="similarity">
    <text evidence="1">Belongs to the transglutaminase-like superfamily. PNGase family.</text>
</comment>
<dbReference type="InterPro" id="IPR050883">
    <property type="entry name" value="PNGase"/>
</dbReference>
<evidence type="ECO:0000313" key="7">
    <source>
        <dbReference type="Proteomes" id="UP001281003"/>
    </source>
</evidence>
<dbReference type="InterPro" id="IPR038765">
    <property type="entry name" value="Papain-like_cys_pep_sf"/>
</dbReference>
<reference evidence="6" key="2">
    <citation type="submission" date="2023-07" db="EMBL/GenBank/DDBJ databases">
        <authorList>
            <consortium name="Lawrence Berkeley National Laboratory"/>
            <person name="Haridas S."/>
            <person name="Hensen N."/>
            <person name="Bonometti L."/>
            <person name="Westerberg I."/>
            <person name="Brannstrom I.O."/>
            <person name="Guillou S."/>
            <person name="Cros-Aarteil S."/>
            <person name="Calhoun S."/>
            <person name="Kuo A."/>
            <person name="Mondo S."/>
            <person name="Pangilinan J."/>
            <person name="Riley R."/>
            <person name="LaButti K."/>
            <person name="Andreopoulos B."/>
            <person name="Lipzen A."/>
            <person name="Chen C."/>
            <person name="Yanf M."/>
            <person name="Daum C."/>
            <person name="Ng V."/>
            <person name="Clum A."/>
            <person name="Steindorff A."/>
            <person name="Ohm R."/>
            <person name="Martin F."/>
            <person name="Silar P."/>
            <person name="Natvig D."/>
            <person name="Lalanne C."/>
            <person name="Gautier V."/>
            <person name="Ament-velasquez S.L."/>
            <person name="Kruys A."/>
            <person name="Hutchinson M.I."/>
            <person name="Powell A.J."/>
            <person name="Barry K."/>
            <person name="Miller A.N."/>
            <person name="Grigoriev I.V."/>
            <person name="Debuchy R."/>
            <person name="Gladieux P."/>
            <person name="Thoren M.H."/>
            <person name="Johannesson H."/>
        </authorList>
    </citation>
    <scope>NUCLEOTIDE SEQUENCE</scope>
    <source>
        <strain evidence="6">FGSC 1904</strain>
    </source>
</reference>
<evidence type="ECO:0000256" key="1">
    <source>
        <dbReference type="ARBA" id="ARBA00009390"/>
    </source>
</evidence>
<dbReference type="PANTHER" id="PTHR12143">
    <property type="entry name" value="PEPTIDE N-GLYCANASE PNGASE -RELATED"/>
    <property type="match status" value="1"/>
</dbReference>
<evidence type="ECO:0000313" key="6">
    <source>
        <dbReference type="EMBL" id="KAK3395528.1"/>
    </source>
</evidence>
<organism evidence="6 7">
    <name type="scientific">Sordaria brevicollis</name>
    <dbReference type="NCBI Taxonomy" id="83679"/>
    <lineage>
        <taxon>Eukaryota</taxon>
        <taxon>Fungi</taxon>
        <taxon>Dikarya</taxon>
        <taxon>Ascomycota</taxon>
        <taxon>Pezizomycotina</taxon>
        <taxon>Sordariomycetes</taxon>
        <taxon>Sordariomycetidae</taxon>
        <taxon>Sordariales</taxon>
        <taxon>Sordariaceae</taxon>
        <taxon>Sordaria</taxon>
    </lineage>
</organism>
<gene>
    <name evidence="6" type="ORF">B0T20DRAFT_37151</name>
</gene>
<feature type="compositionally biased region" description="Low complexity" evidence="4">
    <location>
        <begin position="362"/>
        <end position="374"/>
    </location>
</feature>
<dbReference type="EMBL" id="JAUTDP010000010">
    <property type="protein sequence ID" value="KAK3395528.1"/>
    <property type="molecule type" value="Genomic_DNA"/>
</dbReference>